<evidence type="ECO:0000256" key="4">
    <source>
        <dbReference type="ARBA" id="ARBA00022989"/>
    </source>
</evidence>
<evidence type="ECO:0000256" key="3">
    <source>
        <dbReference type="ARBA" id="ARBA00022692"/>
    </source>
</evidence>
<reference evidence="11" key="2">
    <citation type="submission" date="2025-08" db="UniProtKB">
        <authorList>
            <consortium name="Ensembl"/>
        </authorList>
    </citation>
    <scope>IDENTIFICATION</scope>
</reference>
<evidence type="ECO:0000256" key="2">
    <source>
        <dbReference type="ARBA" id="ARBA00007343"/>
    </source>
</evidence>
<dbReference type="Gene3D" id="2.60.220.50">
    <property type="match status" value="1"/>
</dbReference>
<dbReference type="InParanoid" id="A0A671TW27"/>
<dbReference type="InterPro" id="IPR017981">
    <property type="entry name" value="GPCR_2-like_7TM"/>
</dbReference>
<comment type="subcellular location">
    <subcellularLocation>
        <location evidence="1">Membrane</location>
        <topology evidence="1">Multi-pass membrane protein</topology>
    </subcellularLocation>
</comment>
<keyword evidence="7" id="KW-0325">Glycoprotein</keyword>
<dbReference type="InterPro" id="IPR046338">
    <property type="entry name" value="GAIN_dom_sf"/>
</dbReference>
<keyword evidence="12" id="KW-1185">Reference proteome</keyword>
<feature type="transmembrane region" description="Helical" evidence="8">
    <location>
        <begin position="339"/>
        <end position="361"/>
    </location>
</feature>
<organism evidence="11 12">
    <name type="scientific">Sparus aurata</name>
    <name type="common">Gilthead sea bream</name>
    <dbReference type="NCBI Taxonomy" id="8175"/>
    <lineage>
        <taxon>Eukaryota</taxon>
        <taxon>Metazoa</taxon>
        <taxon>Chordata</taxon>
        <taxon>Craniata</taxon>
        <taxon>Vertebrata</taxon>
        <taxon>Euteleostomi</taxon>
        <taxon>Actinopterygii</taxon>
        <taxon>Neopterygii</taxon>
        <taxon>Teleostei</taxon>
        <taxon>Neoteleostei</taxon>
        <taxon>Acanthomorphata</taxon>
        <taxon>Eupercaria</taxon>
        <taxon>Spariformes</taxon>
        <taxon>Sparidae</taxon>
        <taxon>Sparus</taxon>
    </lineage>
</organism>
<keyword evidence="5 8" id="KW-0472">Membrane</keyword>
<dbReference type="AlphaFoldDB" id="A0A671TW27"/>
<name>A0A671TW27_SPAAU</name>
<dbReference type="PANTHER" id="PTHR45813">
    <property type="entry name" value="IG-LIKE DOMAIN-CONTAINING PROTEIN"/>
    <property type="match status" value="1"/>
</dbReference>
<feature type="domain" description="GAIN-B" evidence="9">
    <location>
        <begin position="185"/>
        <end position="333"/>
    </location>
</feature>
<dbReference type="Pfam" id="PF00002">
    <property type="entry name" value="7tm_2"/>
    <property type="match status" value="1"/>
</dbReference>
<feature type="transmembrane region" description="Helical" evidence="8">
    <location>
        <begin position="573"/>
        <end position="596"/>
    </location>
</feature>
<keyword evidence="3 8" id="KW-0812">Transmembrane</keyword>
<dbReference type="GO" id="GO:0016020">
    <property type="term" value="C:membrane"/>
    <property type="evidence" value="ECO:0007669"/>
    <property type="project" value="UniProtKB-SubCell"/>
</dbReference>
<evidence type="ECO:0000256" key="1">
    <source>
        <dbReference type="ARBA" id="ARBA00004141"/>
    </source>
</evidence>
<dbReference type="PROSITE" id="PS50261">
    <property type="entry name" value="G_PROTEIN_RECEP_F2_4"/>
    <property type="match status" value="1"/>
</dbReference>
<dbReference type="PROSITE" id="PS50221">
    <property type="entry name" value="GAIN_B"/>
    <property type="match status" value="1"/>
</dbReference>
<reference evidence="11" key="3">
    <citation type="submission" date="2025-09" db="UniProtKB">
        <authorList>
            <consortium name="Ensembl"/>
        </authorList>
    </citation>
    <scope>IDENTIFICATION</scope>
</reference>
<dbReference type="SMART" id="SM00303">
    <property type="entry name" value="GPS"/>
    <property type="match status" value="1"/>
</dbReference>
<protein>
    <recommendedName>
        <fullName evidence="13">Adhesion G protein-coupled receptor F7</fullName>
    </recommendedName>
</protein>
<dbReference type="PRINTS" id="PR00249">
    <property type="entry name" value="GPCRSECRETIN"/>
</dbReference>
<dbReference type="GO" id="GO:0007189">
    <property type="term" value="P:adenylate cyclase-activating G protein-coupled receptor signaling pathway"/>
    <property type="evidence" value="ECO:0007669"/>
    <property type="project" value="TreeGrafter"/>
</dbReference>
<dbReference type="InterPro" id="IPR000203">
    <property type="entry name" value="GPS"/>
</dbReference>
<evidence type="ECO:0000259" key="9">
    <source>
        <dbReference type="PROSITE" id="PS50221"/>
    </source>
</evidence>
<feature type="transmembrane region" description="Helical" evidence="8">
    <location>
        <begin position="452"/>
        <end position="474"/>
    </location>
</feature>
<feature type="transmembrane region" description="Helical" evidence="8">
    <location>
        <begin position="540"/>
        <end position="561"/>
    </location>
</feature>
<dbReference type="FunFam" id="1.20.1070.10:FF:000058">
    <property type="entry name" value="Adhesion G protein-coupled receptor F5"/>
    <property type="match status" value="1"/>
</dbReference>
<evidence type="ECO:0000256" key="5">
    <source>
        <dbReference type="ARBA" id="ARBA00023136"/>
    </source>
</evidence>
<dbReference type="GO" id="GO:0004930">
    <property type="term" value="F:G protein-coupled receptor activity"/>
    <property type="evidence" value="ECO:0007669"/>
    <property type="project" value="InterPro"/>
</dbReference>
<dbReference type="Proteomes" id="UP000472265">
    <property type="component" value="Chromosome 22"/>
</dbReference>
<dbReference type="InterPro" id="IPR000832">
    <property type="entry name" value="GPCR_2_secretin-like"/>
</dbReference>
<feature type="transmembrane region" description="Helical" evidence="8">
    <location>
        <begin position="415"/>
        <end position="440"/>
    </location>
</feature>
<evidence type="ECO:0000256" key="7">
    <source>
        <dbReference type="ARBA" id="ARBA00023180"/>
    </source>
</evidence>
<proteinExistence type="inferred from homology"/>
<keyword evidence="4 8" id="KW-1133">Transmembrane helix</keyword>
<keyword evidence="6" id="KW-1015">Disulfide bond</keyword>
<evidence type="ECO:0008006" key="13">
    <source>
        <dbReference type="Google" id="ProtNLM"/>
    </source>
</evidence>
<evidence type="ECO:0000256" key="8">
    <source>
        <dbReference type="SAM" id="Phobius"/>
    </source>
</evidence>
<feature type="transmembrane region" description="Helical" evidence="8">
    <location>
        <begin position="373"/>
        <end position="395"/>
    </location>
</feature>
<comment type="similarity">
    <text evidence="2">Belongs to the G-protein coupled receptor 2 family. Adhesion G-protein coupled receptor (ADGR) subfamily.</text>
</comment>
<dbReference type="GeneTree" id="ENSGT00940000154603"/>
<evidence type="ECO:0000313" key="11">
    <source>
        <dbReference type="Ensembl" id="ENSSAUP00010005570.1"/>
    </source>
</evidence>
<sequence length="638" mass="70188">VDQQIELRCSVNSPYEVEFLNVPGKPKKGPKEHKANLLLGTFFILLNDPVFGNGNINEEAVGPCEADKVGEKIAFCNASGEWKIRRDSCVLQSLNNNSLPVFLDELGNVSENFTADIVESPATITAIVNILNNVAVASLEIPINSTLMEVCEFVLCSLHVLLQYKLVSSTLLLSLENITGSLTNESFEIDTPLILLNKTTFTDTFNDDFNSSVGIDVQESDGGQQSITVITFASMDNILPARDEDNSTSNFINGRVVLVRSNSTINNVSFTFDVLNTTLGNPQCVFWNFSLFSGLGGWDSEGCELEFNVNDTVTCNCNHLTSFSILMSPFSPDDPVLDVITYVGVGISMASLVICLVIEAVIWRKIRRNATSYLRHVSVVNIAVSLLIANIWFIIGAAISDVEVTNLPACSTATFFIHFFYLALFFWMFASALLLLYRTVNVFDGGLSKKSMLAIGFCLGYGAPLIIAIITIAVTEPQQGYIRQTGQCWLNWDESKALLAFVIPALSIVAINFVILLVVIYKMLRRRAVGDAAQAAERHVLVVILRSLAVLTPFFGLTWALGVATMIPPYNRAAHISFAFFNSLQGLFILVFGTLFDRKVCTSHYSTLFKLPAHLTKGKSVLDSHVDSREKVINLKNE</sequence>
<dbReference type="OMA" id="YTNPIIG"/>
<dbReference type="InterPro" id="IPR051587">
    <property type="entry name" value="Adhesion_GPCR"/>
</dbReference>
<feature type="domain" description="G-protein coupled receptors family 2 profile 2" evidence="10">
    <location>
        <begin position="337"/>
        <end position="597"/>
    </location>
</feature>
<dbReference type="GO" id="GO:0007166">
    <property type="term" value="P:cell surface receptor signaling pathway"/>
    <property type="evidence" value="ECO:0007669"/>
    <property type="project" value="InterPro"/>
</dbReference>
<dbReference type="PANTHER" id="PTHR45813:SF4">
    <property type="entry name" value="ADHESION G PROTEIN-COUPLED RECEPTOR F5"/>
    <property type="match status" value="1"/>
</dbReference>
<feature type="transmembrane region" description="Helical" evidence="8">
    <location>
        <begin position="497"/>
        <end position="520"/>
    </location>
</feature>
<accession>A0A671TW27</accession>
<reference evidence="11" key="1">
    <citation type="submission" date="2021-04" db="EMBL/GenBank/DDBJ databases">
        <authorList>
            <consortium name="Wellcome Sanger Institute Data Sharing"/>
        </authorList>
    </citation>
    <scope>NUCLEOTIDE SEQUENCE [LARGE SCALE GENOMIC DNA]</scope>
</reference>
<evidence type="ECO:0000259" key="10">
    <source>
        <dbReference type="PROSITE" id="PS50261"/>
    </source>
</evidence>
<dbReference type="Pfam" id="PF01825">
    <property type="entry name" value="GPS"/>
    <property type="match status" value="1"/>
</dbReference>
<dbReference type="InterPro" id="IPR057244">
    <property type="entry name" value="GAIN_B"/>
</dbReference>
<evidence type="ECO:0000313" key="12">
    <source>
        <dbReference type="Proteomes" id="UP000472265"/>
    </source>
</evidence>
<evidence type="ECO:0000256" key="6">
    <source>
        <dbReference type="ARBA" id="ARBA00023157"/>
    </source>
</evidence>
<dbReference type="Ensembl" id="ENSSAUT00010005985.1">
    <property type="protein sequence ID" value="ENSSAUP00010005570.1"/>
    <property type="gene ID" value="ENSSAUG00010002806.1"/>
</dbReference>
<dbReference type="Gene3D" id="1.20.1070.10">
    <property type="entry name" value="Rhodopsin 7-helix transmembrane proteins"/>
    <property type="match status" value="1"/>
</dbReference>